<gene>
    <name evidence="2" type="ORF">F0562_036072</name>
</gene>
<dbReference type="EMBL" id="CM018045">
    <property type="protein sequence ID" value="KAA8528717.1"/>
    <property type="molecule type" value="Genomic_DNA"/>
</dbReference>
<reference evidence="2 3" key="1">
    <citation type="submission" date="2019-09" db="EMBL/GenBank/DDBJ databases">
        <title>A chromosome-level genome assembly of the Chinese tupelo Nyssa sinensis.</title>
        <authorList>
            <person name="Yang X."/>
            <person name="Kang M."/>
            <person name="Yang Y."/>
            <person name="Xiong H."/>
            <person name="Wang M."/>
            <person name="Zhang Z."/>
            <person name="Wang Z."/>
            <person name="Wu H."/>
            <person name="Ma T."/>
            <person name="Liu J."/>
            <person name="Xi Z."/>
        </authorList>
    </citation>
    <scope>NUCLEOTIDE SEQUENCE [LARGE SCALE GENOMIC DNA]</scope>
    <source>
        <strain evidence="2">J267</strain>
        <tissue evidence="2">Leaf</tissue>
    </source>
</reference>
<dbReference type="AlphaFoldDB" id="A0A5J5AGY1"/>
<evidence type="ECO:0000313" key="3">
    <source>
        <dbReference type="Proteomes" id="UP000325577"/>
    </source>
</evidence>
<keyword evidence="3" id="KW-1185">Reference proteome</keyword>
<protein>
    <submittedName>
        <fullName evidence="2">Uncharacterized protein</fullName>
    </submittedName>
</protein>
<feature type="region of interest" description="Disordered" evidence="1">
    <location>
        <begin position="11"/>
        <end position="52"/>
    </location>
</feature>
<organism evidence="2 3">
    <name type="scientific">Nyssa sinensis</name>
    <dbReference type="NCBI Taxonomy" id="561372"/>
    <lineage>
        <taxon>Eukaryota</taxon>
        <taxon>Viridiplantae</taxon>
        <taxon>Streptophyta</taxon>
        <taxon>Embryophyta</taxon>
        <taxon>Tracheophyta</taxon>
        <taxon>Spermatophyta</taxon>
        <taxon>Magnoliopsida</taxon>
        <taxon>eudicotyledons</taxon>
        <taxon>Gunneridae</taxon>
        <taxon>Pentapetalae</taxon>
        <taxon>asterids</taxon>
        <taxon>Cornales</taxon>
        <taxon>Nyssaceae</taxon>
        <taxon>Nyssa</taxon>
    </lineage>
</organism>
<sequence length="88" mass="9625">MIRLSHFTLQGSSLGDCGYQMDDSGHRENGRHKPSQGQYFSSQPPRLMNSSPSTFVSVVDAASALDEADNGLHGRKRCSYSGKKFGPF</sequence>
<evidence type="ECO:0000313" key="2">
    <source>
        <dbReference type="EMBL" id="KAA8528717.1"/>
    </source>
</evidence>
<accession>A0A5J5AGY1</accession>
<feature type="compositionally biased region" description="Polar residues" evidence="1">
    <location>
        <begin position="35"/>
        <end position="52"/>
    </location>
</feature>
<evidence type="ECO:0000256" key="1">
    <source>
        <dbReference type="SAM" id="MobiDB-lite"/>
    </source>
</evidence>
<name>A0A5J5AGY1_9ASTE</name>
<dbReference type="Proteomes" id="UP000325577">
    <property type="component" value="Linkage Group LG21"/>
</dbReference>
<proteinExistence type="predicted"/>